<dbReference type="EMBL" id="MSDW01000001">
    <property type="protein sequence ID" value="OKY78683.1"/>
    <property type="molecule type" value="Genomic_DNA"/>
</dbReference>
<protein>
    <submittedName>
        <fullName evidence="1">Uncharacterized protein</fullName>
    </submittedName>
</protein>
<keyword evidence="2" id="KW-1185">Reference proteome</keyword>
<evidence type="ECO:0000313" key="1">
    <source>
        <dbReference type="EMBL" id="OKY78683.1"/>
    </source>
</evidence>
<evidence type="ECO:0000313" key="2">
    <source>
        <dbReference type="Proteomes" id="UP000185744"/>
    </source>
</evidence>
<organism evidence="1 2">
    <name type="scientific">Methanohalarchaeum thermophilum</name>
    <dbReference type="NCBI Taxonomy" id="1903181"/>
    <lineage>
        <taxon>Archaea</taxon>
        <taxon>Methanobacteriati</taxon>
        <taxon>Methanobacteriota</taxon>
        <taxon>Methanonatronarchaeia</taxon>
        <taxon>Methanonatronarchaeales</taxon>
        <taxon>Methanonatronarchaeaceae</taxon>
        <taxon>Candidatus Methanohalarchaeum</taxon>
    </lineage>
</organism>
<reference evidence="1" key="1">
    <citation type="submission" date="2016-12" db="EMBL/GenBank/DDBJ databases">
        <title>Discovery of methanogenic haloarchaea.</title>
        <authorList>
            <person name="Sorokin D.Y."/>
            <person name="Makarova K.S."/>
            <person name="Abbas B."/>
            <person name="Ferrer M."/>
            <person name="Golyshin P.N."/>
        </authorList>
    </citation>
    <scope>NUCLEOTIDE SEQUENCE [LARGE SCALE GENOMIC DNA]</scope>
    <source>
        <strain evidence="1">HMET1</strain>
    </source>
</reference>
<dbReference type="AlphaFoldDB" id="A0A1Q6DWG4"/>
<dbReference type="InParanoid" id="A0A1Q6DWG4"/>
<gene>
    <name evidence="1" type="ORF">BTN85_1180</name>
</gene>
<dbReference type="Proteomes" id="UP000185744">
    <property type="component" value="Unassembled WGS sequence"/>
</dbReference>
<comment type="caution">
    <text evidence="1">The sequence shown here is derived from an EMBL/GenBank/DDBJ whole genome shotgun (WGS) entry which is preliminary data.</text>
</comment>
<accession>A0A1Q6DWG4</accession>
<name>A0A1Q6DWG4_METT1</name>
<sequence>MRIFVAFYLKYIRLVEKYQGLLGKGLWEWMIFN</sequence>
<proteinExistence type="predicted"/>